<dbReference type="RefSeq" id="WP_378374785.1">
    <property type="nucleotide sequence ID" value="NZ_JBHMAS010000025.1"/>
</dbReference>
<comment type="caution">
    <text evidence="2">The sequence shown here is derived from an EMBL/GenBank/DDBJ whole genome shotgun (WGS) entry which is preliminary data.</text>
</comment>
<protein>
    <submittedName>
        <fullName evidence="2">DUF2690 domain-containing protein</fullName>
    </submittedName>
</protein>
<reference evidence="2 3" key="1">
    <citation type="submission" date="2024-09" db="EMBL/GenBank/DDBJ databases">
        <authorList>
            <person name="Sun Q."/>
            <person name="Mori K."/>
        </authorList>
    </citation>
    <scope>NUCLEOTIDE SEQUENCE [LARGE SCALE GENOMIC DNA]</scope>
    <source>
        <strain evidence="2 3">JCM 11411</strain>
    </source>
</reference>
<accession>A0ABV5XFB1</accession>
<sequence>MKVSFLKKSAAVAALMFSAALVNVPSASAASCYGDYCSGVDPLSSGCANDAYTVATGYVYGSGGSAWVEIRWSPTCQTNWARANGVTSNVRADQAGGYSQGYSTNNGAHSWSRMIYSPAKCVKAVRWGGWGVTETACV</sequence>
<dbReference type="Pfam" id="PF10901">
    <property type="entry name" value="DUF2690"/>
    <property type="match status" value="1"/>
</dbReference>
<dbReference type="EMBL" id="JBHMAS010000025">
    <property type="protein sequence ID" value="MFB9780691.1"/>
    <property type="molecule type" value="Genomic_DNA"/>
</dbReference>
<feature type="chain" id="PRO_5045455033" evidence="1">
    <location>
        <begin position="30"/>
        <end position="138"/>
    </location>
</feature>
<dbReference type="PROSITE" id="PS51257">
    <property type="entry name" value="PROKAR_LIPOPROTEIN"/>
    <property type="match status" value="1"/>
</dbReference>
<evidence type="ECO:0000313" key="3">
    <source>
        <dbReference type="Proteomes" id="UP001589587"/>
    </source>
</evidence>
<dbReference type="InterPro" id="IPR021224">
    <property type="entry name" value="DUF2690"/>
</dbReference>
<feature type="signal peptide" evidence="1">
    <location>
        <begin position="1"/>
        <end position="29"/>
    </location>
</feature>
<name>A0ABV5XFB1_9NOCA</name>
<dbReference type="Proteomes" id="UP001589587">
    <property type="component" value="Unassembled WGS sequence"/>
</dbReference>
<evidence type="ECO:0000313" key="2">
    <source>
        <dbReference type="EMBL" id="MFB9780691.1"/>
    </source>
</evidence>
<proteinExistence type="predicted"/>
<keyword evidence="3" id="KW-1185">Reference proteome</keyword>
<evidence type="ECO:0000256" key="1">
    <source>
        <dbReference type="SAM" id="SignalP"/>
    </source>
</evidence>
<gene>
    <name evidence="2" type="ORF">ACFFQ6_13410</name>
</gene>
<keyword evidence="1" id="KW-0732">Signal</keyword>
<organism evidence="2 3">
    <name type="scientific">Rhodococcus baikonurensis</name>
    <dbReference type="NCBI Taxonomy" id="172041"/>
    <lineage>
        <taxon>Bacteria</taxon>
        <taxon>Bacillati</taxon>
        <taxon>Actinomycetota</taxon>
        <taxon>Actinomycetes</taxon>
        <taxon>Mycobacteriales</taxon>
        <taxon>Nocardiaceae</taxon>
        <taxon>Rhodococcus</taxon>
        <taxon>Rhodococcus erythropolis group</taxon>
    </lineage>
</organism>